<evidence type="ECO:0000256" key="1">
    <source>
        <dbReference type="SAM" id="MobiDB-lite"/>
    </source>
</evidence>
<protein>
    <submittedName>
        <fullName evidence="2">Uncharacterized protein</fullName>
    </submittedName>
</protein>
<feature type="region of interest" description="Disordered" evidence="1">
    <location>
        <begin position="347"/>
        <end position="382"/>
    </location>
</feature>
<evidence type="ECO:0000313" key="3">
    <source>
        <dbReference type="Proteomes" id="UP000807306"/>
    </source>
</evidence>
<accession>A0A9P6EBE1</accession>
<dbReference type="Proteomes" id="UP000807306">
    <property type="component" value="Unassembled WGS sequence"/>
</dbReference>
<feature type="compositionally biased region" description="Polar residues" evidence="1">
    <location>
        <begin position="364"/>
        <end position="381"/>
    </location>
</feature>
<feature type="region of interest" description="Disordered" evidence="1">
    <location>
        <begin position="31"/>
        <end position="60"/>
    </location>
</feature>
<evidence type="ECO:0000313" key="2">
    <source>
        <dbReference type="EMBL" id="KAF9525823.1"/>
    </source>
</evidence>
<dbReference type="AlphaFoldDB" id="A0A9P6EBE1"/>
<sequence>MSKIPGVYKPATATAEHVLFKKAVMALSEQGPLPPLKRMGRASEFPPGSSVQPHRTSQASLKGREIAKGTQITDKPEGMTAGSSSLLENKPPLLAMASDWAEEDEDDTLPVLHWMGRDSDDEMSFAPLSFPSVLDNTHPKERIPARLALILSNSDEDKSFLGVQALLPMGRTDVEEDESNSPVLLRMAQSTDDEEENIAVLHQMGQPIDDQEDAATLLMQMGQSMDEEEEDEPVLLWMGQSSDDETDASPLAMLLPMGQDDLGESDDKTRMALDSLHPRAGLAEVGSADHASLLKSSDEEEQGVSSFALLPMGRTGYIQESLLFSQPFEHCAQAGADTAAGRAGVSAAGGLKQMRRKSGPVDNSAATRTIGSPVPKSQTGKAANVRPMIHIPLQTQDNQPSKKQRNTAYLARISTLAHTKELPSDPRFPTPDVCMGDVEPDLQEPTPAPSGTSQQMIITNAEVPTAGKVLQAVPVAEAAPVTPPFTIPPRLPDMLGARRTLSASGRRFSMSSAEPLRSVEELITTATTPKKSNDTPADALHTNASGAGSSIAATVDDIINRDRALHKVLRPRTGYLNPSINSRMLLHRDDDWGLVFDHFKGDLLDSMNKDVDMERGGTTRLPSPPTRFLPTRQDLLDAHENLLHMDECDDYMLAVDTALRRRRRMQGFMETCNARVLATILHDTNAIKNLTLDIDKGLKDLTEAGSIL</sequence>
<feature type="region of interest" description="Disordered" evidence="1">
    <location>
        <begin position="526"/>
        <end position="545"/>
    </location>
</feature>
<comment type="caution">
    <text evidence="2">The sequence shown here is derived from an EMBL/GenBank/DDBJ whole genome shotgun (WGS) entry which is preliminary data.</text>
</comment>
<reference evidence="2" key="1">
    <citation type="submission" date="2020-11" db="EMBL/GenBank/DDBJ databases">
        <authorList>
            <consortium name="DOE Joint Genome Institute"/>
            <person name="Ahrendt S."/>
            <person name="Riley R."/>
            <person name="Andreopoulos W."/>
            <person name="Labutti K."/>
            <person name="Pangilinan J."/>
            <person name="Ruiz-Duenas F.J."/>
            <person name="Barrasa J.M."/>
            <person name="Sanchez-Garcia M."/>
            <person name="Camarero S."/>
            <person name="Miyauchi S."/>
            <person name="Serrano A."/>
            <person name="Linde D."/>
            <person name="Babiker R."/>
            <person name="Drula E."/>
            <person name="Ayuso-Fernandez I."/>
            <person name="Pacheco R."/>
            <person name="Padilla G."/>
            <person name="Ferreira P."/>
            <person name="Barriuso J."/>
            <person name="Kellner H."/>
            <person name="Castanera R."/>
            <person name="Alfaro M."/>
            <person name="Ramirez L."/>
            <person name="Pisabarro A.G."/>
            <person name="Kuo A."/>
            <person name="Tritt A."/>
            <person name="Lipzen A."/>
            <person name="He G."/>
            <person name="Yan M."/>
            <person name="Ng V."/>
            <person name="Cullen D."/>
            <person name="Martin F."/>
            <person name="Rosso M.-N."/>
            <person name="Henrissat B."/>
            <person name="Hibbett D."/>
            <person name="Martinez A.T."/>
            <person name="Grigoriev I.V."/>
        </authorList>
    </citation>
    <scope>NUCLEOTIDE SEQUENCE</scope>
    <source>
        <strain evidence="2">CBS 506.95</strain>
    </source>
</reference>
<proteinExistence type="predicted"/>
<organism evidence="2 3">
    <name type="scientific">Crepidotus variabilis</name>
    <dbReference type="NCBI Taxonomy" id="179855"/>
    <lineage>
        <taxon>Eukaryota</taxon>
        <taxon>Fungi</taxon>
        <taxon>Dikarya</taxon>
        <taxon>Basidiomycota</taxon>
        <taxon>Agaricomycotina</taxon>
        <taxon>Agaricomycetes</taxon>
        <taxon>Agaricomycetidae</taxon>
        <taxon>Agaricales</taxon>
        <taxon>Agaricineae</taxon>
        <taxon>Crepidotaceae</taxon>
        <taxon>Crepidotus</taxon>
    </lineage>
</organism>
<dbReference type="EMBL" id="MU157879">
    <property type="protein sequence ID" value="KAF9525823.1"/>
    <property type="molecule type" value="Genomic_DNA"/>
</dbReference>
<name>A0A9P6EBE1_9AGAR</name>
<feature type="compositionally biased region" description="Polar residues" evidence="1">
    <location>
        <begin position="49"/>
        <end position="60"/>
    </location>
</feature>
<feature type="region of interest" description="Disordered" evidence="1">
    <location>
        <begin position="421"/>
        <end position="453"/>
    </location>
</feature>
<keyword evidence="3" id="KW-1185">Reference proteome</keyword>
<gene>
    <name evidence="2" type="ORF">CPB83DRAFT_896711</name>
</gene>